<dbReference type="InterPro" id="IPR051784">
    <property type="entry name" value="Nod_factor_ABC_transporter"/>
</dbReference>
<dbReference type="AlphaFoldDB" id="A0A832WG92"/>
<sequence>MRAGLYLAVRYYTRYFALSLGFSLLAPLLSGLLYAVGWVTTEGRADLDKFLYQMVGLVLLMVAQMATSSFLWELYNLMAGGQLEYLLASPTHPLLLLVAYYVVQLAVFGSGFALSAAVVVAAIKGLAYGIATLLSVFIAAALSLPLIGITLALAYLLPSLRDPSPITSLLNVGVVFFGGVLYPASILPEALQLISALLPFATWAEFVKMVALNLQAPIRLLGPIGGYMLYFALGVFIWSILIRTMRAFGRYYV</sequence>
<dbReference type="GO" id="GO:0016020">
    <property type="term" value="C:membrane"/>
    <property type="evidence" value="ECO:0007669"/>
    <property type="project" value="UniProtKB-SubCell"/>
</dbReference>
<evidence type="ECO:0000256" key="5">
    <source>
        <dbReference type="SAM" id="Phobius"/>
    </source>
</evidence>
<dbReference type="InterPro" id="IPR013525">
    <property type="entry name" value="ABC2_TM"/>
</dbReference>
<proteinExistence type="predicted"/>
<dbReference type="PANTHER" id="PTHR43229:SF2">
    <property type="entry name" value="NODULATION PROTEIN J"/>
    <property type="match status" value="1"/>
</dbReference>
<feature type="domain" description="ABC-2 type transporter transmembrane" evidence="6">
    <location>
        <begin position="21"/>
        <end position="205"/>
    </location>
</feature>
<evidence type="ECO:0000313" key="8">
    <source>
        <dbReference type="Proteomes" id="UP000651120"/>
    </source>
</evidence>
<keyword evidence="2 5" id="KW-0812">Transmembrane</keyword>
<protein>
    <submittedName>
        <fullName evidence="7">ABC transporter permease</fullName>
    </submittedName>
</protein>
<accession>A0A832WG92</accession>
<name>A0A832WG92_9CREN</name>
<feature type="transmembrane region" description="Helical" evidence="5">
    <location>
        <begin position="95"/>
        <end position="123"/>
    </location>
</feature>
<comment type="subcellular location">
    <subcellularLocation>
        <location evidence="1">Membrane</location>
        <topology evidence="1">Multi-pass membrane protein</topology>
    </subcellularLocation>
</comment>
<gene>
    <name evidence="7" type="ORF">HA333_01475</name>
</gene>
<reference evidence="7" key="1">
    <citation type="journal article" date="2020" name="bioRxiv">
        <title>A rank-normalized archaeal taxonomy based on genome phylogeny resolves widespread incomplete and uneven classifications.</title>
        <authorList>
            <person name="Rinke C."/>
            <person name="Chuvochina M."/>
            <person name="Mussig A.J."/>
            <person name="Chaumeil P.-A."/>
            <person name="Waite D.W."/>
            <person name="Whitman W.B."/>
            <person name="Parks D.H."/>
            <person name="Hugenholtz P."/>
        </authorList>
    </citation>
    <scope>NUCLEOTIDE SEQUENCE</scope>
    <source>
        <strain evidence="7">UBA8839</strain>
    </source>
</reference>
<evidence type="ECO:0000259" key="6">
    <source>
        <dbReference type="Pfam" id="PF01061"/>
    </source>
</evidence>
<dbReference type="RefSeq" id="WP_281070972.1">
    <property type="nucleotide sequence ID" value="NZ_DAIOPL010000022.1"/>
</dbReference>
<dbReference type="Pfam" id="PF01061">
    <property type="entry name" value="ABC2_membrane"/>
    <property type="match status" value="1"/>
</dbReference>
<feature type="transmembrane region" description="Helical" evidence="5">
    <location>
        <begin position="194"/>
        <end position="212"/>
    </location>
</feature>
<dbReference type="GO" id="GO:0140359">
    <property type="term" value="F:ABC-type transporter activity"/>
    <property type="evidence" value="ECO:0007669"/>
    <property type="project" value="InterPro"/>
</dbReference>
<evidence type="ECO:0000256" key="3">
    <source>
        <dbReference type="ARBA" id="ARBA00022989"/>
    </source>
</evidence>
<dbReference type="PANTHER" id="PTHR43229">
    <property type="entry name" value="NODULATION PROTEIN J"/>
    <property type="match status" value="1"/>
</dbReference>
<feature type="transmembrane region" description="Helical" evidence="5">
    <location>
        <begin position="15"/>
        <end position="39"/>
    </location>
</feature>
<comment type="caution">
    <text evidence="7">The sequence shown here is derived from an EMBL/GenBank/DDBJ whole genome shotgun (WGS) entry which is preliminary data.</text>
</comment>
<evidence type="ECO:0000256" key="4">
    <source>
        <dbReference type="ARBA" id="ARBA00023136"/>
    </source>
</evidence>
<feature type="transmembrane region" description="Helical" evidence="5">
    <location>
        <begin position="51"/>
        <end position="75"/>
    </location>
</feature>
<keyword evidence="4 5" id="KW-0472">Membrane</keyword>
<organism evidence="7 8">
    <name type="scientific">Pyrobaculum aerophilum</name>
    <dbReference type="NCBI Taxonomy" id="13773"/>
    <lineage>
        <taxon>Archaea</taxon>
        <taxon>Thermoproteota</taxon>
        <taxon>Thermoprotei</taxon>
        <taxon>Thermoproteales</taxon>
        <taxon>Thermoproteaceae</taxon>
        <taxon>Pyrobaculum</taxon>
    </lineage>
</organism>
<dbReference type="Proteomes" id="UP000651120">
    <property type="component" value="Unassembled WGS sequence"/>
</dbReference>
<evidence type="ECO:0000256" key="1">
    <source>
        <dbReference type="ARBA" id="ARBA00004141"/>
    </source>
</evidence>
<feature type="transmembrane region" description="Helical" evidence="5">
    <location>
        <begin position="130"/>
        <end position="157"/>
    </location>
</feature>
<evidence type="ECO:0000313" key="7">
    <source>
        <dbReference type="EMBL" id="HII46165.1"/>
    </source>
</evidence>
<dbReference type="EMBL" id="DUJP01000008">
    <property type="protein sequence ID" value="HII46165.1"/>
    <property type="molecule type" value="Genomic_DNA"/>
</dbReference>
<keyword evidence="3 5" id="KW-1133">Transmembrane helix</keyword>
<feature type="transmembrane region" description="Helical" evidence="5">
    <location>
        <begin position="224"/>
        <end position="242"/>
    </location>
</feature>
<evidence type="ECO:0000256" key="2">
    <source>
        <dbReference type="ARBA" id="ARBA00022692"/>
    </source>
</evidence>
<feature type="transmembrane region" description="Helical" evidence="5">
    <location>
        <begin position="169"/>
        <end position="187"/>
    </location>
</feature>